<keyword evidence="3" id="KW-0489">Methyltransferase</keyword>
<dbReference type="Pfam" id="PF13649">
    <property type="entry name" value="Methyltransf_25"/>
    <property type="match status" value="1"/>
</dbReference>
<protein>
    <submittedName>
        <fullName evidence="3">Methyltransferase domain-containing protein</fullName>
    </submittedName>
</protein>
<evidence type="ECO:0000256" key="1">
    <source>
        <dbReference type="ARBA" id="ARBA00022679"/>
    </source>
</evidence>
<reference evidence="3 4" key="1">
    <citation type="submission" date="2016-10" db="EMBL/GenBank/DDBJ databases">
        <authorList>
            <person name="de Groot N.N."/>
        </authorList>
    </citation>
    <scope>NUCLEOTIDE SEQUENCE [LARGE SCALE GENOMIC DNA]</scope>
    <source>
        <strain evidence="3 4">DSM 44993</strain>
    </source>
</reference>
<name>A0A1H8YD70_9PSEU</name>
<organism evidence="3 4">
    <name type="scientific">Amycolatopsis saalfeldensis</name>
    <dbReference type="NCBI Taxonomy" id="394193"/>
    <lineage>
        <taxon>Bacteria</taxon>
        <taxon>Bacillati</taxon>
        <taxon>Actinomycetota</taxon>
        <taxon>Actinomycetes</taxon>
        <taxon>Pseudonocardiales</taxon>
        <taxon>Pseudonocardiaceae</taxon>
        <taxon>Amycolatopsis</taxon>
    </lineage>
</organism>
<sequence>MTEQMPVFDRGFWEELYGSQTSLWTGRPNPQLVTEAADLRPRRALDAGCGEGGDALWLAASGWHVTAVDFSATALARGAKETAAQGLDERISWLRADLTSWAPEEQFDLVSAQFMHLPTPERTALFERLAAAVAPGGTLLIVGHHPSDLEQGVPRPQVPDLFFTAESIAETLDDGWDAVVTDARPRTAALPDGHEVTVRDAVLVARRRG</sequence>
<keyword evidence="4" id="KW-1185">Reference proteome</keyword>
<keyword evidence="1 3" id="KW-0808">Transferase</keyword>
<feature type="domain" description="Methyltransferase" evidence="2">
    <location>
        <begin position="45"/>
        <end position="137"/>
    </location>
</feature>
<dbReference type="InterPro" id="IPR029063">
    <property type="entry name" value="SAM-dependent_MTases_sf"/>
</dbReference>
<dbReference type="InterPro" id="IPR041698">
    <property type="entry name" value="Methyltransf_25"/>
</dbReference>
<dbReference type="EMBL" id="FOEF01000014">
    <property type="protein sequence ID" value="SEP50200.1"/>
    <property type="molecule type" value="Genomic_DNA"/>
</dbReference>
<dbReference type="CDD" id="cd02440">
    <property type="entry name" value="AdoMet_MTases"/>
    <property type="match status" value="1"/>
</dbReference>
<evidence type="ECO:0000313" key="4">
    <source>
        <dbReference type="Proteomes" id="UP000198582"/>
    </source>
</evidence>
<proteinExistence type="predicted"/>
<dbReference type="GO" id="GO:0008168">
    <property type="term" value="F:methyltransferase activity"/>
    <property type="evidence" value="ECO:0007669"/>
    <property type="project" value="UniProtKB-KW"/>
</dbReference>
<gene>
    <name evidence="3" type="ORF">SAMN04489732_11440</name>
</gene>
<dbReference type="STRING" id="394193.SAMN04489732_11440"/>
<dbReference type="RefSeq" id="WP_245787528.1">
    <property type="nucleotide sequence ID" value="NZ_FOEF01000014.1"/>
</dbReference>
<evidence type="ECO:0000259" key="2">
    <source>
        <dbReference type="Pfam" id="PF13649"/>
    </source>
</evidence>
<dbReference type="Proteomes" id="UP000198582">
    <property type="component" value="Unassembled WGS sequence"/>
</dbReference>
<accession>A0A1H8YD70</accession>
<dbReference type="PANTHER" id="PTHR43861">
    <property type="entry name" value="TRANS-ACONITATE 2-METHYLTRANSFERASE-RELATED"/>
    <property type="match status" value="1"/>
</dbReference>
<evidence type="ECO:0000313" key="3">
    <source>
        <dbReference type="EMBL" id="SEP50200.1"/>
    </source>
</evidence>
<dbReference type="SUPFAM" id="SSF53335">
    <property type="entry name" value="S-adenosyl-L-methionine-dependent methyltransferases"/>
    <property type="match status" value="1"/>
</dbReference>
<dbReference type="Gene3D" id="3.40.50.150">
    <property type="entry name" value="Vaccinia Virus protein VP39"/>
    <property type="match status" value="1"/>
</dbReference>
<dbReference type="AlphaFoldDB" id="A0A1H8YD70"/>
<dbReference type="GO" id="GO:0032259">
    <property type="term" value="P:methylation"/>
    <property type="evidence" value="ECO:0007669"/>
    <property type="project" value="UniProtKB-KW"/>
</dbReference>